<feature type="domain" description="Ketoreductase" evidence="5">
    <location>
        <begin position="4"/>
        <end position="183"/>
    </location>
</feature>
<gene>
    <name evidence="7" type="ORF">BN1708_007095</name>
    <name evidence="6" type="ORF">BN1723_009218</name>
</gene>
<name>A0A0G4MQZ3_VERLO</name>
<evidence type="ECO:0000256" key="2">
    <source>
        <dbReference type="ARBA" id="ARBA00022857"/>
    </source>
</evidence>
<keyword evidence="2" id="KW-0521">NADP</keyword>
<evidence type="ECO:0000313" key="6">
    <source>
        <dbReference type="EMBL" id="CRK11011.1"/>
    </source>
</evidence>
<evidence type="ECO:0000313" key="9">
    <source>
        <dbReference type="Proteomes" id="UP000045706"/>
    </source>
</evidence>
<evidence type="ECO:0000313" key="8">
    <source>
        <dbReference type="Proteomes" id="UP000044602"/>
    </source>
</evidence>
<dbReference type="PRINTS" id="PR00081">
    <property type="entry name" value="GDHRDH"/>
</dbReference>
<dbReference type="PANTHER" id="PTHR43976:SF16">
    <property type="entry name" value="SHORT-CHAIN DEHYDROGENASE_REDUCTASE FAMILY PROTEIN"/>
    <property type="match status" value="1"/>
</dbReference>
<dbReference type="CDD" id="cd05374">
    <property type="entry name" value="17beta-HSD-like_SDR_c"/>
    <property type="match status" value="1"/>
</dbReference>
<dbReference type="InterPro" id="IPR057326">
    <property type="entry name" value="KR_dom"/>
</dbReference>
<dbReference type="InterPro" id="IPR020904">
    <property type="entry name" value="Sc_DH/Rdtase_CS"/>
</dbReference>
<dbReference type="AlphaFoldDB" id="A0A0G4MQZ3"/>
<proteinExistence type="inferred from homology"/>
<reference evidence="8 9" key="1">
    <citation type="submission" date="2015-05" db="EMBL/GenBank/DDBJ databases">
        <authorList>
            <person name="Fogelqvist Johan"/>
        </authorList>
    </citation>
    <scope>NUCLEOTIDE SEQUENCE [LARGE SCALE GENOMIC DNA]</scope>
    <source>
        <strain evidence="7">VL1</strain>
        <strain evidence="6">VL2</strain>
    </source>
</reference>
<feature type="non-terminal residue" evidence="7">
    <location>
        <position position="284"/>
    </location>
</feature>
<dbReference type="GO" id="GO:0016491">
    <property type="term" value="F:oxidoreductase activity"/>
    <property type="evidence" value="ECO:0007669"/>
    <property type="project" value="UniProtKB-KW"/>
</dbReference>
<evidence type="ECO:0000313" key="7">
    <source>
        <dbReference type="EMBL" id="CRK36582.1"/>
    </source>
</evidence>
<keyword evidence="3" id="KW-0560">Oxidoreductase</keyword>
<dbReference type="STRING" id="100787.A0A0G4MQZ3"/>
<keyword evidence="8" id="KW-1185">Reference proteome</keyword>
<evidence type="ECO:0000259" key="5">
    <source>
        <dbReference type="SMART" id="SM00822"/>
    </source>
</evidence>
<comment type="similarity">
    <text evidence="1 4">Belongs to the short-chain dehydrogenases/reductases (SDR) family.</text>
</comment>
<dbReference type="Gene3D" id="3.40.50.720">
    <property type="entry name" value="NAD(P)-binding Rossmann-like Domain"/>
    <property type="match status" value="1"/>
</dbReference>
<dbReference type="EMBL" id="CVQH01024194">
    <property type="protein sequence ID" value="CRK36582.1"/>
    <property type="molecule type" value="Genomic_DNA"/>
</dbReference>
<accession>A0A0G4MQZ3</accession>
<dbReference type="SUPFAM" id="SSF51735">
    <property type="entry name" value="NAD(P)-binding Rossmann-fold domains"/>
    <property type="match status" value="1"/>
</dbReference>
<organism evidence="7 8">
    <name type="scientific">Verticillium longisporum</name>
    <name type="common">Verticillium dahliae var. longisporum</name>
    <dbReference type="NCBI Taxonomy" id="100787"/>
    <lineage>
        <taxon>Eukaryota</taxon>
        <taxon>Fungi</taxon>
        <taxon>Dikarya</taxon>
        <taxon>Ascomycota</taxon>
        <taxon>Pezizomycotina</taxon>
        <taxon>Sordariomycetes</taxon>
        <taxon>Hypocreomycetidae</taxon>
        <taxon>Glomerellales</taxon>
        <taxon>Plectosphaerellaceae</taxon>
        <taxon>Verticillium</taxon>
    </lineage>
</organism>
<dbReference type="PANTHER" id="PTHR43976">
    <property type="entry name" value="SHORT CHAIN DEHYDROGENASE"/>
    <property type="match status" value="1"/>
</dbReference>
<dbReference type="InterPro" id="IPR002347">
    <property type="entry name" value="SDR_fam"/>
</dbReference>
<dbReference type="EMBL" id="CVQI01001891">
    <property type="protein sequence ID" value="CRK11011.1"/>
    <property type="molecule type" value="Genomic_DNA"/>
</dbReference>
<dbReference type="Proteomes" id="UP000044602">
    <property type="component" value="Unassembled WGS sequence"/>
</dbReference>
<dbReference type="SMART" id="SM00822">
    <property type="entry name" value="PKS_KR"/>
    <property type="match status" value="1"/>
</dbReference>
<evidence type="ECO:0000256" key="3">
    <source>
        <dbReference type="ARBA" id="ARBA00023002"/>
    </source>
</evidence>
<dbReference type="PROSITE" id="PS00061">
    <property type="entry name" value="ADH_SHORT"/>
    <property type="match status" value="1"/>
</dbReference>
<dbReference type="InterPro" id="IPR036291">
    <property type="entry name" value="NAD(P)-bd_dom_sf"/>
</dbReference>
<evidence type="ECO:0000256" key="1">
    <source>
        <dbReference type="ARBA" id="ARBA00006484"/>
    </source>
</evidence>
<sequence length="284" mass="29643">MDISVWFITGASSGFGFEIAKVALARSHKVIATARNTTKLARLADLGATVIPLDVTAPESTIRAALAEAHGLHGQLTHVVNSAGYVLDGAVEECTADEVAAMYATNVLGTHKVTRAAAPYLRAQGAGVVANFGSLGSWVGSAACAHYCATKWAVSGLSEGLAQELGPFGVDVCVVEPGYFRTGFLNAGARLHAEERLGAYRDGPAAEKMADLDRSNDNQAGDPVKAAEVIVDVLTRSGMAEGRAIPLRLVLGTDCLATVRQKCKDTVALLDEWQAVSASTDFVV</sequence>
<dbReference type="Proteomes" id="UP000045706">
    <property type="component" value="Unassembled WGS sequence"/>
</dbReference>
<dbReference type="PRINTS" id="PR00080">
    <property type="entry name" value="SDRFAMILY"/>
</dbReference>
<dbReference type="InterPro" id="IPR051911">
    <property type="entry name" value="SDR_oxidoreductase"/>
</dbReference>
<dbReference type="Pfam" id="PF00106">
    <property type="entry name" value="adh_short"/>
    <property type="match status" value="1"/>
</dbReference>
<protein>
    <recommendedName>
        <fullName evidence="5">Ketoreductase domain-containing protein</fullName>
    </recommendedName>
</protein>
<evidence type="ECO:0000256" key="4">
    <source>
        <dbReference type="RuleBase" id="RU000363"/>
    </source>
</evidence>